<dbReference type="AlphaFoldDB" id="A0A5D0HFN1"/>
<evidence type="ECO:0000313" key="3">
    <source>
        <dbReference type="Proteomes" id="UP000323930"/>
    </source>
</evidence>
<evidence type="ECO:0000313" key="2">
    <source>
        <dbReference type="EMBL" id="TYA70125.1"/>
    </source>
</evidence>
<dbReference type="Gene3D" id="3.40.630.10">
    <property type="entry name" value="Zn peptidases"/>
    <property type="match status" value="1"/>
</dbReference>
<accession>A0A5D0HFN1</accession>
<reference evidence="2 3" key="1">
    <citation type="submission" date="2019-08" db="EMBL/GenBank/DDBJ databases">
        <title>Seonamhaeicola sediminis sp. nov., isolated from marine sediment.</title>
        <authorList>
            <person name="Cao W.R."/>
        </authorList>
    </citation>
    <scope>NUCLEOTIDE SEQUENCE [LARGE SCALE GENOMIC DNA]</scope>
    <source>
        <strain evidence="2 3">B011</strain>
    </source>
</reference>
<dbReference type="GO" id="GO:0008235">
    <property type="term" value="F:metalloexopeptidase activity"/>
    <property type="evidence" value="ECO:0007669"/>
    <property type="project" value="InterPro"/>
</dbReference>
<protein>
    <submittedName>
        <fullName evidence="2">M28 family peptidase</fullName>
    </submittedName>
</protein>
<sequence length="306" mass="34818">MIQFLRIPNLLGLILISIFYLSVGYSQECKKQYFEKETILRHVKALSSDQFEGRHTGTIGAIRAKKYIINQFHSLGVKPIKKTFEQPFIFYKGKKEYKATNVLGYVKGTCEPKKIIVICAHYDHLGVRKGKIFNGADDNASGLGALFAFAEYFKTHPPKHTVVLAAFDGEELGTKGSSYFMNNLPFSEDRILLNINMDMISRSDKKELYVVGANINTFLKEAVCCVNSKEIKLISGHDGYDNKDSWVYASDHTPFHKKGIPFLYFGVEDHDDYHEPTDVFEKINQDFYIASVSTIISVFNKIDSQF</sequence>
<dbReference type="OrthoDB" id="9778250at2"/>
<evidence type="ECO:0000259" key="1">
    <source>
        <dbReference type="Pfam" id="PF04389"/>
    </source>
</evidence>
<dbReference type="EMBL" id="VSDQ01000729">
    <property type="protein sequence ID" value="TYA70125.1"/>
    <property type="molecule type" value="Genomic_DNA"/>
</dbReference>
<dbReference type="PANTHER" id="PTHR12147">
    <property type="entry name" value="METALLOPEPTIDASE M28 FAMILY MEMBER"/>
    <property type="match status" value="1"/>
</dbReference>
<feature type="domain" description="Peptidase M28" evidence="1">
    <location>
        <begin position="101"/>
        <end position="295"/>
    </location>
</feature>
<dbReference type="RefSeq" id="WP_148545542.1">
    <property type="nucleotide sequence ID" value="NZ_VSDQ01000729.1"/>
</dbReference>
<dbReference type="SUPFAM" id="SSF53187">
    <property type="entry name" value="Zn-dependent exopeptidases"/>
    <property type="match status" value="1"/>
</dbReference>
<organism evidence="2 3">
    <name type="scientific">Seonamhaeicola marinus</name>
    <dbReference type="NCBI Taxonomy" id="1912246"/>
    <lineage>
        <taxon>Bacteria</taxon>
        <taxon>Pseudomonadati</taxon>
        <taxon>Bacteroidota</taxon>
        <taxon>Flavobacteriia</taxon>
        <taxon>Flavobacteriales</taxon>
        <taxon>Flavobacteriaceae</taxon>
    </lineage>
</organism>
<dbReference type="InterPro" id="IPR007484">
    <property type="entry name" value="Peptidase_M28"/>
</dbReference>
<dbReference type="Proteomes" id="UP000323930">
    <property type="component" value="Unassembled WGS sequence"/>
</dbReference>
<dbReference type="Pfam" id="PF04389">
    <property type="entry name" value="Peptidase_M28"/>
    <property type="match status" value="1"/>
</dbReference>
<dbReference type="GO" id="GO:0006508">
    <property type="term" value="P:proteolysis"/>
    <property type="evidence" value="ECO:0007669"/>
    <property type="project" value="InterPro"/>
</dbReference>
<gene>
    <name evidence="2" type="ORF">FUA24_22845</name>
</gene>
<dbReference type="PANTHER" id="PTHR12147:SF26">
    <property type="entry name" value="PEPTIDASE M28 DOMAIN-CONTAINING PROTEIN"/>
    <property type="match status" value="1"/>
</dbReference>
<name>A0A5D0HFN1_9FLAO</name>
<proteinExistence type="predicted"/>
<keyword evidence="3" id="KW-1185">Reference proteome</keyword>
<dbReference type="InterPro" id="IPR045175">
    <property type="entry name" value="M28_fam"/>
</dbReference>
<comment type="caution">
    <text evidence="2">The sequence shown here is derived from an EMBL/GenBank/DDBJ whole genome shotgun (WGS) entry which is preliminary data.</text>
</comment>